<name>A0A2I2YCZ9_GORGO</name>
<dbReference type="AlphaFoldDB" id="A0A2I2YCZ9"/>
<reference evidence="2" key="4">
    <citation type="submission" date="2025-09" db="UniProtKB">
        <authorList>
            <consortium name="Ensembl"/>
        </authorList>
    </citation>
    <scope>IDENTIFICATION</scope>
</reference>
<reference evidence="2 3" key="2">
    <citation type="journal article" date="2012" name="Nature">
        <title>Insights into hominid evolution from the gorilla genome sequence.</title>
        <authorList>
            <person name="Scally A."/>
            <person name="Dutheil J.Y."/>
            <person name="Hillier L.W."/>
            <person name="Jordan G.E."/>
            <person name="Goodhead I."/>
            <person name="Herrero J."/>
            <person name="Hobolth A."/>
            <person name="Lappalainen T."/>
            <person name="Mailund T."/>
            <person name="Marques-Bonet T."/>
            <person name="McCarthy S."/>
            <person name="Montgomery S.H."/>
            <person name="Schwalie P.C."/>
            <person name="Tang Y.A."/>
            <person name="Ward M.C."/>
            <person name="Xue Y."/>
            <person name="Yngvadottir B."/>
            <person name="Alkan C."/>
            <person name="Andersen L.N."/>
            <person name="Ayub Q."/>
            <person name="Ball E.V."/>
            <person name="Beal K."/>
            <person name="Bradley B.J."/>
            <person name="Chen Y."/>
            <person name="Clee C.M."/>
            <person name="Fitzgerald S."/>
            <person name="Graves T.A."/>
            <person name="Gu Y."/>
            <person name="Heath P."/>
            <person name="Heger A."/>
            <person name="Karakoc E."/>
            <person name="Kolb-Kokocinski A."/>
            <person name="Laird G.K."/>
            <person name="Lunter G."/>
            <person name="Meader S."/>
            <person name="Mort M."/>
            <person name="Mullikin J.C."/>
            <person name="Munch K."/>
            <person name="O'Connor T.D."/>
            <person name="Phillips A.D."/>
            <person name="Prado-Martinez J."/>
            <person name="Rogers A.S."/>
            <person name="Sajjadian S."/>
            <person name="Schmidt D."/>
            <person name="Shaw K."/>
            <person name="Simpson J.T."/>
            <person name="Stenson P.D."/>
            <person name="Turner D.J."/>
            <person name="Vigilant L."/>
            <person name="Vilella A.J."/>
            <person name="Whitener W."/>
            <person name="Zhu B."/>
            <person name="Cooper D.N."/>
            <person name="de Jong P."/>
            <person name="Dermitzakis E.T."/>
            <person name="Eichler E.E."/>
            <person name="Flicek P."/>
            <person name="Goldman N."/>
            <person name="Mundy N.I."/>
            <person name="Ning Z."/>
            <person name="Odom D.T."/>
            <person name="Ponting C.P."/>
            <person name="Quail M.A."/>
            <person name="Ryder O.A."/>
            <person name="Searle S.M."/>
            <person name="Warren W.C."/>
            <person name="Wilson R.K."/>
            <person name="Schierup M.H."/>
            <person name="Rogers J."/>
            <person name="Tyler-Smith C."/>
            <person name="Durbin R."/>
        </authorList>
    </citation>
    <scope>NUCLEOTIDE SEQUENCE [LARGE SCALE GENOMIC DNA]</scope>
</reference>
<organism evidence="2 3">
    <name type="scientific">Gorilla gorilla gorilla</name>
    <name type="common">Western lowland gorilla</name>
    <dbReference type="NCBI Taxonomy" id="9595"/>
    <lineage>
        <taxon>Eukaryota</taxon>
        <taxon>Metazoa</taxon>
        <taxon>Chordata</taxon>
        <taxon>Craniata</taxon>
        <taxon>Vertebrata</taxon>
        <taxon>Euteleostomi</taxon>
        <taxon>Mammalia</taxon>
        <taxon>Eutheria</taxon>
        <taxon>Euarchontoglires</taxon>
        <taxon>Primates</taxon>
        <taxon>Haplorrhini</taxon>
        <taxon>Catarrhini</taxon>
        <taxon>Hominidae</taxon>
        <taxon>Gorilla</taxon>
    </lineage>
</organism>
<dbReference type="EMBL" id="CABD030036874">
    <property type="status" value="NOT_ANNOTATED_CDS"/>
    <property type="molecule type" value="Genomic_DNA"/>
</dbReference>
<protein>
    <submittedName>
        <fullName evidence="2">Uncharacterized protein</fullName>
    </submittedName>
</protein>
<reference evidence="3" key="1">
    <citation type="submission" date="2011-05" db="EMBL/GenBank/DDBJ databases">
        <title>Insights into the evolution of the great apes provided by the gorilla genome.</title>
        <authorList>
            <person name="Scally A."/>
        </authorList>
    </citation>
    <scope>NUCLEOTIDE SEQUENCE [LARGE SCALE GENOMIC DNA]</scope>
</reference>
<dbReference type="OMA" id="MQALRMS"/>
<dbReference type="EMBL" id="CABD030036872">
    <property type="status" value="NOT_ANNOTATED_CDS"/>
    <property type="molecule type" value="Genomic_DNA"/>
</dbReference>
<dbReference type="Bgee" id="ENSGGOG00000024860">
    <property type="expression patterns" value="Expressed in cerebellum and 5 other cell types or tissues"/>
</dbReference>
<evidence type="ECO:0000313" key="3">
    <source>
        <dbReference type="Proteomes" id="UP000001519"/>
    </source>
</evidence>
<dbReference type="GeneTree" id="ENSGT00940000154203"/>
<dbReference type="EMBL" id="CABD030036876">
    <property type="status" value="NOT_ANNOTATED_CDS"/>
    <property type="molecule type" value="Genomic_DNA"/>
</dbReference>
<dbReference type="EMBL" id="CABD030036870">
    <property type="status" value="NOT_ANNOTATED_CDS"/>
    <property type="molecule type" value="Genomic_DNA"/>
</dbReference>
<sequence>MRRRRRRDGFYPAPDFRDREAEDMAGVFDIDLDQPEDAGSEDELEEGEALSC</sequence>
<evidence type="ECO:0000256" key="1">
    <source>
        <dbReference type="SAM" id="MobiDB-lite"/>
    </source>
</evidence>
<dbReference type="EMBL" id="CABD030036873">
    <property type="status" value="NOT_ANNOTATED_CDS"/>
    <property type="molecule type" value="Genomic_DNA"/>
</dbReference>
<dbReference type="Ensembl" id="ENSGGOT00000052162.1">
    <property type="protein sequence ID" value="ENSGGOP00000032782.1"/>
    <property type="gene ID" value="ENSGGOG00000024860.2"/>
</dbReference>
<accession>A0A2I2YCZ9</accession>
<keyword evidence="3" id="KW-1185">Reference proteome</keyword>
<dbReference type="Proteomes" id="UP000001519">
    <property type="component" value="Chromosome 5"/>
</dbReference>
<evidence type="ECO:0000313" key="2">
    <source>
        <dbReference type="Ensembl" id="ENSGGOP00000032782.1"/>
    </source>
</evidence>
<dbReference type="EMBL" id="CABD030036871">
    <property type="status" value="NOT_ANNOTATED_CDS"/>
    <property type="molecule type" value="Genomic_DNA"/>
</dbReference>
<proteinExistence type="predicted"/>
<reference evidence="2" key="3">
    <citation type="submission" date="2025-08" db="UniProtKB">
        <authorList>
            <consortium name="Ensembl"/>
        </authorList>
    </citation>
    <scope>IDENTIFICATION</scope>
</reference>
<feature type="region of interest" description="Disordered" evidence="1">
    <location>
        <begin position="32"/>
        <end position="52"/>
    </location>
</feature>
<dbReference type="EMBL" id="CABD030036875">
    <property type="status" value="NOT_ANNOTATED_CDS"/>
    <property type="molecule type" value="Genomic_DNA"/>
</dbReference>